<gene>
    <name evidence="1" type="ORF">GUJ93_ZPchr0005g14272</name>
</gene>
<dbReference type="OrthoDB" id="2013610at2759"/>
<dbReference type="AlphaFoldDB" id="A0A8J5W0X3"/>
<evidence type="ECO:0000313" key="2">
    <source>
        <dbReference type="Proteomes" id="UP000729402"/>
    </source>
</evidence>
<name>A0A8J5W0X3_ZIZPA</name>
<dbReference type="EMBL" id="JAAALK010000284">
    <property type="protein sequence ID" value="KAG8068718.1"/>
    <property type="molecule type" value="Genomic_DNA"/>
</dbReference>
<reference evidence="1" key="2">
    <citation type="submission" date="2021-02" db="EMBL/GenBank/DDBJ databases">
        <authorList>
            <person name="Kimball J.A."/>
            <person name="Haas M.W."/>
            <person name="Macchietto M."/>
            <person name="Kono T."/>
            <person name="Duquette J."/>
            <person name="Shao M."/>
        </authorList>
    </citation>
    <scope>NUCLEOTIDE SEQUENCE</scope>
    <source>
        <tissue evidence="1">Fresh leaf tissue</tissue>
    </source>
</reference>
<reference evidence="1" key="1">
    <citation type="journal article" date="2021" name="bioRxiv">
        <title>Whole Genome Assembly and Annotation of Northern Wild Rice, Zizania palustris L., Supports a Whole Genome Duplication in the Zizania Genus.</title>
        <authorList>
            <person name="Haas M."/>
            <person name="Kono T."/>
            <person name="Macchietto M."/>
            <person name="Millas R."/>
            <person name="McGilp L."/>
            <person name="Shao M."/>
            <person name="Duquette J."/>
            <person name="Hirsch C.N."/>
            <person name="Kimball J."/>
        </authorList>
    </citation>
    <scope>NUCLEOTIDE SEQUENCE</scope>
    <source>
        <tissue evidence="1">Fresh leaf tissue</tissue>
    </source>
</reference>
<sequence length="99" mass="10647">MEHQIAELVKAMQTIQDQNASIQGSVAATSAAIEEMAPVVRELAGWWPRVEGGVGELRSEMGDLKARVERISRNPVLTVRPTDLPGGRVDGASIIRASL</sequence>
<proteinExistence type="predicted"/>
<protein>
    <submittedName>
        <fullName evidence="1">Uncharacterized protein</fullName>
    </submittedName>
</protein>
<comment type="caution">
    <text evidence="1">The sequence shown here is derived from an EMBL/GenBank/DDBJ whole genome shotgun (WGS) entry which is preliminary data.</text>
</comment>
<evidence type="ECO:0000313" key="1">
    <source>
        <dbReference type="EMBL" id="KAG8068718.1"/>
    </source>
</evidence>
<dbReference type="Proteomes" id="UP000729402">
    <property type="component" value="Unassembled WGS sequence"/>
</dbReference>
<organism evidence="1 2">
    <name type="scientific">Zizania palustris</name>
    <name type="common">Northern wild rice</name>
    <dbReference type="NCBI Taxonomy" id="103762"/>
    <lineage>
        <taxon>Eukaryota</taxon>
        <taxon>Viridiplantae</taxon>
        <taxon>Streptophyta</taxon>
        <taxon>Embryophyta</taxon>
        <taxon>Tracheophyta</taxon>
        <taxon>Spermatophyta</taxon>
        <taxon>Magnoliopsida</taxon>
        <taxon>Liliopsida</taxon>
        <taxon>Poales</taxon>
        <taxon>Poaceae</taxon>
        <taxon>BOP clade</taxon>
        <taxon>Oryzoideae</taxon>
        <taxon>Oryzeae</taxon>
        <taxon>Zizaniinae</taxon>
        <taxon>Zizania</taxon>
    </lineage>
</organism>
<accession>A0A8J5W0X3</accession>
<keyword evidence="2" id="KW-1185">Reference proteome</keyword>